<dbReference type="RefSeq" id="WP_183393302.1">
    <property type="nucleotide sequence ID" value="NZ_JACIDR010000001.1"/>
</dbReference>
<dbReference type="GO" id="GO:0000155">
    <property type="term" value="F:phosphorelay sensor kinase activity"/>
    <property type="evidence" value="ECO:0007669"/>
    <property type="project" value="InterPro"/>
</dbReference>
<dbReference type="AlphaFoldDB" id="A0A7W6CUN8"/>
<feature type="domain" description="HPr kinase/phosphorylase C-terminal" evidence="2">
    <location>
        <begin position="5"/>
        <end position="86"/>
    </location>
</feature>
<comment type="caution">
    <text evidence="3">The sequence shown here is derived from an EMBL/GenBank/DDBJ whole genome shotgun (WGS) entry which is preliminary data.</text>
</comment>
<evidence type="ECO:0000259" key="2">
    <source>
        <dbReference type="Pfam" id="PF07475"/>
    </source>
</evidence>
<dbReference type="InterPro" id="IPR011104">
    <property type="entry name" value="Hpr_kin/Pase_C"/>
</dbReference>
<evidence type="ECO:0000313" key="4">
    <source>
        <dbReference type="Proteomes" id="UP000528964"/>
    </source>
</evidence>
<dbReference type="GO" id="GO:0005524">
    <property type="term" value="F:ATP binding"/>
    <property type="evidence" value="ECO:0007669"/>
    <property type="project" value="InterPro"/>
</dbReference>
<dbReference type="EMBL" id="JACIDR010000001">
    <property type="protein sequence ID" value="MBB3971421.1"/>
    <property type="molecule type" value="Genomic_DNA"/>
</dbReference>
<protein>
    <submittedName>
        <fullName evidence="3">Serine kinase of HPr protein (Carbohydrate metabolism regulator)</fullName>
    </submittedName>
</protein>
<reference evidence="3 4" key="1">
    <citation type="submission" date="2020-08" db="EMBL/GenBank/DDBJ databases">
        <title>Genomic Encyclopedia of Type Strains, Phase IV (KMG-IV): sequencing the most valuable type-strain genomes for metagenomic binning, comparative biology and taxonomic classification.</title>
        <authorList>
            <person name="Goeker M."/>
        </authorList>
    </citation>
    <scope>NUCLEOTIDE SEQUENCE [LARGE SCALE GENOMIC DNA]</scope>
    <source>
        <strain evidence="3 4">DSM 25481</strain>
    </source>
</reference>
<dbReference type="InterPro" id="IPR027417">
    <property type="entry name" value="P-loop_NTPase"/>
</dbReference>
<evidence type="ECO:0000256" key="1">
    <source>
        <dbReference type="SAM" id="MobiDB-lite"/>
    </source>
</evidence>
<keyword evidence="4" id="KW-1185">Reference proteome</keyword>
<organism evidence="3 4">
    <name type="scientific">Hansschlegelia beijingensis</name>
    <dbReference type="NCBI Taxonomy" id="1133344"/>
    <lineage>
        <taxon>Bacteria</taxon>
        <taxon>Pseudomonadati</taxon>
        <taxon>Pseudomonadota</taxon>
        <taxon>Alphaproteobacteria</taxon>
        <taxon>Hyphomicrobiales</taxon>
        <taxon>Methylopilaceae</taxon>
        <taxon>Hansschlegelia</taxon>
    </lineage>
</organism>
<proteinExistence type="predicted"/>
<dbReference type="Pfam" id="PF07475">
    <property type="entry name" value="Hpr_kinase_C"/>
    <property type="match status" value="1"/>
</dbReference>
<accession>A0A7W6CUN8</accession>
<feature type="region of interest" description="Disordered" evidence="1">
    <location>
        <begin position="158"/>
        <end position="196"/>
    </location>
</feature>
<dbReference type="Gene3D" id="3.40.50.300">
    <property type="entry name" value="P-loop containing nucleotide triphosphate hydrolases"/>
    <property type="match status" value="1"/>
</dbReference>
<name>A0A7W6CUN8_9HYPH</name>
<keyword evidence="3" id="KW-0418">Kinase</keyword>
<evidence type="ECO:0000313" key="3">
    <source>
        <dbReference type="EMBL" id="MBB3971421.1"/>
    </source>
</evidence>
<dbReference type="GO" id="GO:0006109">
    <property type="term" value="P:regulation of carbohydrate metabolic process"/>
    <property type="evidence" value="ECO:0007669"/>
    <property type="project" value="InterPro"/>
</dbReference>
<dbReference type="SUPFAM" id="SSF53795">
    <property type="entry name" value="PEP carboxykinase-like"/>
    <property type="match status" value="1"/>
</dbReference>
<feature type="compositionally biased region" description="Basic and acidic residues" evidence="1">
    <location>
        <begin position="185"/>
        <end position="196"/>
    </location>
</feature>
<dbReference type="Proteomes" id="UP000528964">
    <property type="component" value="Unassembled WGS sequence"/>
</dbReference>
<keyword evidence="3" id="KW-0808">Transferase</keyword>
<sequence>MTGTGSVHASCVVVGEAGVLIRGPSGAGKSSLSAALIERAQAAGLFARLVADDRTRLSLAGGRLVAEAPDVLKGLIERRGVGLLRLPALSACVVRFVADIEVQPERMPEPDAATARLLDVPLPRIAVRRGDPEAAALLLFTVRNWPAPDREASELAFAPQHGKMKRLAPHAPVQRNGRPMAADPDPERNEFCAKTA</sequence>
<gene>
    <name evidence="3" type="ORF">GGR24_000054</name>
</gene>
<dbReference type="CDD" id="cd01918">
    <property type="entry name" value="HprK_C"/>
    <property type="match status" value="1"/>
</dbReference>